<dbReference type="SMART" id="SM00871">
    <property type="entry name" value="AraC_E_bind"/>
    <property type="match status" value="1"/>
</dbReference>
<dbReference type="PANTHER" id="PTHR40055:SF1">
    <property type="entry name" value="TRANSCRIPTIONAL REGULATOR YGIV-RELATED"/>
    <property type="match status" value="1"/>
</dbReference>
<dbReference type="PANTHER" id="PTHR40055">
    <property type="entry name" value="TRANSCRIPTIONAL REGULATOR YGIV-RELATED"/>
    <property type="match status" value="1"/>
</dbReference>
<dbReference type="PROSITE" id="PS01124">
    <property type="entry name" value="HTH_ARAC_FAMILY_2"/>
    <property type="match status" value="1"/>
</dbReference>
<dbReference type="SUPFAM" id="SSF55136">
    <property type="entry name" value="Probable bacterial effector-binding domain"/>
    <property type="match status" value="1"/>
</dbReference>
<organism evidence="5 6">
    <name type="scientific">Desulfobotulus pelophilus</name>
    <dbReference type="NCBI Taxonomy" id="2823377"/>
    <lineage>
        <taxon>Bacteria</taxon>
        <taxon>Pseudomonadati</taxon>
        <taxon>Thermodesulfobacteriota</taxon>
        <taxon>Desulfobacteria</taxon>
        <taxon>Desulfobacterales</taxon>
        <taxon>Desulfobacteraceae</taxon>
        <taxon>Desulfobotulus</taxon>
    </lineage>
</organism>
<dbReference type="InterPro" id="IPR018060">
    <property type="entry name" value="HTH_AraC"/>
</dbReference>
<dbReference type="InterPro" id="IPR029442">
    <property type="entry name" value="GyrI-like"/>
</dbReference>
<name>A0ABT3N8U0_9BACT</name>
<dbReference type="EMBL" id="JAPFPW010000007">
    <property type="protein sequence ID" value="MCW7753881.1"/>
    <property type="molecule type" value="Genomic_DNA"/>
</dbReference>
<dbReference type="Gene3D" id="3.20.80.10">
    <property type="entry name" value="Regulatory factor, effector binding domain"/>
    <property type="match status" value="1"/>
</dbReference>
<evidence type="ECO:0000256" key="3">
    <source>
        <dbReference type="ARBA" id="ARBA00023163"/>
    </source>
</evidence>
<accession>A0ABT3N8U0</accession>
<evidence type="ECO:0000313" key="5">
    <source>
        <dbReference type="EMBL" id="MCW7753881.1"/>
    </source>
</evidence>
<dbReference type="InterPro" id="IPR020449">
    <property type="entry name" value="Tscrpt_reg_AraC-type_HTH"/>
</dbReference>
<proteinExistence type="predicted"/>
<dbReference type="InterPro" id="IPR009057">
    <property type="entry name" value="Homeodomain-like_sf"/>
</dbReference>
<evidence type="ECO:0000256" key="1">
    <source>
        <dbReference type="ARBA" id="ARBA00023015"/>
    </source>
</evidence>
<evidence type="ECO:0000256" key="2">
    <source>
        <dbReference type="ARBA" id="ARBA00023125"/>
    </source>
</evidence>
<keyword evidence="3" id="KW-0804">Transcription</keyword>
<dbReference type="SUPFAM" id="SSF46689">
    <property type="entry name" value="Homeodomain-like"/>
    <property type="match status" value="2"/>
</dbReference>
<dbReference type="RefSeq" id="WP_265424750.1">
    <property type="nucleotide sequence ID" value="NZ_JAPFPW010000007.1"/>
</dbReference>
<comment type="caution">
    <text evidence="5">The sequence shown here is derived from an EMBL/GenBank/DDBJ whole genome shotgun (WGS) entry which is preliminary data.</text>
</comment>
<feature type="domain" description="HTH araC/xylS-type" evidence="4">
    <location>
        <begin position="22"/>
        <end position="121"/>
    </location>
</feature>
<dbReference type="Gene3D" id="1.10.10.60">
    <property type="entry name" value="Homeodomain-like"/>
    <property type="match status" value="2"/>
</dbReference>
<dbReference type="InterPro" id="IPR011256">
    <property type="entry name" value="Reg_factor_effector_dom_sf"/>
</dbReference>
<dbReference type="PRINTS" id="PR00032">
    <property type="entry name" value="HTHARAC"/>
</dbReference>
<dbReference type="Pfam" id="PF12833">
    <property type="entry name" value="HTH_18"/>
    <property type="match status" value="1"/>
</dbReference>
<keyword evidence="2" id="KW-0238">DNA-binding</keyword>
<dbReference type="InterPro" id="IPR010499">
    <property type="entry name" value="AraC_E-bd"/>
</dbReference>
<sequence>METRPPISLCPVTLLDYRKRICDAMNFISQNLENELSLEEIAQAAIFSPFHFHRIFTTLTGESVAAFTRRLRLERAANRLLQDQRTPITRIAMDGGFSSSQNFAKAFRQHFTMSPSAYRKSKTGNTCRKPGNAFHRDFPYAADMMPAGSPFFQNLKNRRELTMKGSIEQIPAYRVAYIRKMGAYGHEICEQAFGELMTWAGPRGYLEAGTVLGVYWDNPEITPPEKCRMDACITLPDPAEPDGDISVQQLRGGPYAVCRFEIANADFPKAWNEAFIWFMEQGYACDDSPCYERYHTSPEEHPEGKWIVDICMPLKPA</sequence>
<keyword evidence="6" id="KW-1185">Reference proteome</keyword>
<evidence type="ECO:0000259" key="4">
    <source>
        <dbReference type="PROSITE" id="PS01124"/>
    </source>
</evidence>
<evidence type="ECO:0000313" key="6">
    <source>
        <dbReference type="Proteomes" id="UP001209681"/>
    </source>
</evidence>
<gene>
    <name evidence="5" type="ORF">OOT00_07780</name>
</gene>
<reference evidence="5 6" key="1">
    <citation type="submission" date="2022-11" db="EMBL/GenBank/DDBJ databases">
        <title>Desulfobotulus tamanensis H1 sp. nov. - anaerobic, alkaliphilic, sulphate reducing bacterium isolated from terrestrial mud volcano.</title>
        <authorList>
            <person name="Frolova A."/>
            <person name="Merkel A.Y."/>
            <person name="Slobodkin A.I."/>
        </authorList>
    </citation>
    <scope>NUCLEOTIDE SEQUENCE [LARGE SCALE GENOMIC DNA]</scope>
    <source>
        <strain evidence="5 6">H1</strain>
    </source>
</reference>
<dbReference type="Proteomes" id="UP001209681">
    <property type="component" value="Unassembled WGS sequence"/>
</dbReference>
<keyword evidence="1" id="KW-0805">Transcription regulation</keyword>
<dbReference type="InterPro" id="IPR050908">
    <property type="entry name" value="SmbC-like"/>
</dbReference>
<protein>
    <submittedName>
        <fullName evidence="5">AraC family transcriptional regulator</fullName>
    </submittedName>
</protein>
<dbReference type="SMART" id="SM00342">
    <property type="entry name" value="HTH_ARAC"/>
    <property type="match status" value="1"/>
</dbReference>
<dbReference type="Pfam" id="PF06445">
    <property type="entry name" value="GyrI-like"/>
    <property type="match status" value="1"/>
</dbReference>